<evidence type="ECO:0000313" key="2">
    <source>
        <dbReference type="Proteomes" id="UP001603857"/>
    </source>
</evidence>
<name>A0ABD1NP35_9FABA</name>
<reference evidence="1 2" key="1">
    <citation type="submission" date="2024-08" db="EMBL/GenBank/DDBJ databases">
        <title>Insights into the chromosomal genome structure of Flemingia macrophylla.</title>
        <authorList>
            <person name="Ding Y."/>
            <person name="Zhao Y."/>
            <person name="Bi W."/>
            <person name="Wu M."/>
            <person name="Zhao G."/>
            <person name="Gong Y."/>
            <person name="Li W."/>
            <person name="Zhang P."/>
        </authorList>
    </citation>
    <scope>NUCLEOTIDE SEQUENCE [LARGE SCALE GENOMIC DNA]</scope>
    <source>
        <strain evidence="1">DYQJB</strain>
        <tissue evidence="1">Leaf</tissue>
    </source>
</reference>
<dbReference type="AlphaFoldDB" id="A0ABD1NP35"/>
<dbReference type="EMBL" id="JBGMDY010000001">
    <property type="protein sequence ID" value="KAL2348890.1"/>
    <property type="molecule type" value="Genomic_DNA"/>
</dbReference>
<organism evidence="1 2">
    <name type="scientific">Flemingia macrophylla</name>
    <dbReference type="NCBI Taxonomy" id="520843"/>
    <lineage>
        <taxon>Eukaryota</taxon>
        <taxon>Viridiplantae</taxon>
        <taxon>Streptophyta</taxon>
        <taxon>Embryophyta</taxon>
        <taxon>Tracheophyta</taxon>
        <taxon>Spermatophyta</taxon>
        <taxon>Magnoliopsida</taxon>
        <taxon>eudicotyledons</taxon>
        <taxon>Gunneridae</taxon>
        <taxon>Pentapetalae</taxon>
        <taxon>rosids</taxon>
        <taxon>fabids</taxon>
        <taxon>Fabales</taxon>
        <taxon>Fabaceae</taxon>
        <taxon>Papilionoideae</taxon>
        <taxon>50 kb inversion clade</taxon>
        <taxon>NPAAA clade</taxon>
        <taxon>indigoferoid/millettioid clade</taxon>
        <taxon>Phaseoleae</taxon>
        <taxon>Flemingia</taxon>
    </lineage>
</organism>
<keyword evidence="2" id="KW-1185">Reference proteome</keyword>
<protein>
    <submittedName>
        <fullName evidence="1">Uncharacterized protein</fullName>
    </submittedName>
</protein>
<comment type="caution">
    <text evidence="1">The sequence shown here is derived from an EMBL/GenBank/DDBJ whole genome shotgun (WGS) entry which is preliminary data.</text>
</comment>
<dbReference type="Proteomes" id="UP001603857">
    <property type="component" value="Unassembled WGS sequence"/>
</dbReference>
<accession>A0ABD1NP35</accession>
<proteinExistence type="predicted"/>
<sequence length="54" mass="6154">MPQLQASPRVNCPFQATGQFFHSQCIQSMEPNIPENHMHSPFEVVVQCRHCKAS</sequence>
<evidence type="ECO:0000313" key="1">
    <source>
        <dbReference type="EMBL" id="KAL2348890.1"/>
    </source>
</evidence>
<gene>
    <name evidence="1" type="ORF">Fmac_002890</name>
</gene>